<dbReference type="PROSITE" id="PS51419">
    <property type="entry name" value="RAB"/>
    <property type="match status" value="1"/>
</dbReference>
<keyword evidence="1" id="KW-0472">Membrane</keyword>
<accession>A0A9P6ZXV7</accession>
<name>A0A9P6ZXV7_9AGAM</name>
<keyword evidence="1" id="KW-0812">Transmembrane</keyword>
<dbReference type="EMBL" id="JABBWD010000016">
    <property type="protein sequence ID" value="KAG1778438.1"/>
    <property type="molecule type" value="Genomic_DNA"/>
</dbReference>
<dbReference type="GO" id="GO:0003924">
    <property type="term" value="F:GTPase activity"/>
    <property type="evidence" value="ECO:0007669"/>
    <property type="project" value="InterPro"/>
</dbReference>
<feature type="transmembrane region" description="Helical" evidence="1">
    <location>
        <begin position="45"/>
        <end position="63"/>
    </location>
</feature>
<dbReference type="PANTHER" id="PTHR47979">
    <property type="entry name" value="DRAB11-RELATED"/>
    <property type="match status" value="1"/>
</dbReference>
<evidence type="ECO:0000256" key="1">
    <source>
        <dbReference type="SAM" id="Phobius"/>
    </source>
</evidence>
<reference evidence="2" key="1">
    <citation type="journal article" date="2020" name="New Phytol.">
        <title>Comparative genomics reveals dynamic genome evolution in host specialist ectomycorrhizal fungi.</title>
        <authorList>
            <person name="Lofgren L.A."/>
            <person name="Nguyen N.H."/>
            <person name="Vilgalys R."/>
            <person name="Ruytinx J."/>
            <person name="Liao H.L."/>
            <person name="Branco S."/>
            <person name="Kuo A."/>
            <person name="LaButti K."/>
            <person name="Lipzen A."/>
            <person name="Andreopoulos W."/>
            <person name="Pangilinan J."/>
            <person name="Riley R."/>
            <person name="Hundley H."/>
            <person name="Na H."/>
            <person name="Barry K."/>
            <person name="Grigoriev I.V."/>
            <person name="Stajich J.E."/>
            <person name="Kennedy P.G."/>
        </authorList>
    </citation>
    <scope>NUCLEOTIDE SEQUENCE</scope>
    <source>
        <strain evidence="2">DOB743</strain>
    </source>
</reference>
<keyword evidence="1" id="KW-1133">Transmembrane helix</keyword>
<dbReference type="SUPFAM" id="SSF52540">
    <property type="entry name" value="P-loop containing nucleoside triphosphate hydrolases"/>
    <property type="match status" value="1"/>
</dbReference>
<keyword evidence="3" id="KW-1185">Reference proteome</keyword>
<dbReference type="InterPro" id="IPR001806">
    <property type="entry name" value="Small_GTPase"/>
</dbReference>
<evidence type="ECO:0000313" key="3">
    <source>
        <dbReference type="Proteomes" id="UP000714275"/>
    </source>
</evidence>
<dbReference type="InterPro" id="IPR050209">
    <property type="entry name" value="Rab_GTPases_membrane_traffic"/>
</dbReference>
<dbReference type="GO" id="GO:0005525">
    <property type="term" value="F:GTP binding"/>
    <property type="evidence" value="ECO:0007669"/>
    <property type="project" value="InterPro"/>
</dbReference>
<dbReference type="InterPro" id="IPR027417">
    <property type="entry name" value="P-loop_NTPase"/>
</dbReference>
<dbReference type="Gene3D" id="3.40.50.300">
    <property type="entry name" value="P-loop containing nucleotide triphosphate hydrolases"/>
    <property type="match status" value="1"/>
</dbReference>
<proteinExistence type="predicted"/>
<dbReference type="SMART" id="SM00175">
    <property type="entry name" value="RAB"/>
    <property type="match status" value="1"/>
</dbReference>
<comment type="caution">
    <text evidence="2">The sequence shown here is derived from an EMBL/GenBank/DDBJ whole genome shotgun (WGS) entry which is preliminary data.</text>
</comment>
<dbReference type="Proteomes" id="UP000714275">
    <property type="component" value="Unassembled WGS sequence"/>
</dbReference>
<organism evidence="2 3">
    <name type="scientific">Suillus placidus</name>
    <dbReference type="NCBI Taxonomy" id="48579"/>
    <lineage>
        <taxon>Eukaryota</taxon>
        <taxon>Fungi</taxon>
        <taxon>Dikarya</taxon>
        <taxon>Basidiomycota</taxon>
        <taxon>Agaricomycotina</taxon>
        <taxon>Agaricomycetes</taxon>
        <taxon>Agaricomycetidae</taxon>
        <taxon>Boletales</taxon>
        <taxon>Suillineae</taxon>
        <taxon>Suillaceae</taxon>
        <taxon>Suillus</taxon>
    </lineage>
</organism>
<sequence>MRILTTQVLVLGAPVVFVLGYHSLTVVFQAQQNNTTAGLERSGAIVPYYCYDAVGALVVYGIMSRASYRSVTRWLKSLRNHGQLKIVIILVGNKTDLKDDRMVRAEEAKACVLRY</sequence>
<evidence type="ECO:0000313" key="2">
    <source>
        <dbReference type="EMBL" id="KAG1778438.1"/>
    </source>
</evidence>
<gene>
    <name evidence="2" type="ORF">EV702DRAFT_181166</name>
</gene>
<protein>
    <submittedName>
        <fullName evidence="2">Ras family-domain-containing protein</fullName>
    </submittedName>
</protein>
<dbReference type="Pfam" id="PF00071">
    <property type="entry name" value="Ras"/>
    <property type="match status" value="1"/>
</dbReference>
<dbReference type="AlphaFoldDB" id="A0A9P6ZXV7"/>
<dbReference type="OrthoDB" id="63533at2759"/>